<name>A0A3N4JAK5_9PEZI</name>
<feature type="compositionally biased region" description="Polar residues" evidence="1">
    <location>
        <begin position="37"/>
        <end position="49"/>
    </location>
</feature>
<keyword evidence="2" id="KW-0472">Membrane</keyword>
<accession>A0A3N4JAK5</accession>
<dbReference type="Proteomes" id="UP000276215">
    <property type="component" value="Unassembled WGS sequence"/>
</dbReference>
<reference evidence="3 4" key="1">
    <citation type="journal article" date="2018" name="Nat. Ecol. Evol.">
        <title>Pezizomycetes genomes reveal the molecular basis of ectomycorrhizal truffle lifestyle.</title>
        <authorList>
            <person name="Murat C."/>
            <person name="Payen T."/>
            <person name="Noel B."/>
            <person name="Kuo A."/>
            <person name="Morin E."/>
            <person name="Chen J."/>
            <person name="Kohler A."/>
            <person name="Krizsan K."/>
            <person name="Balestrini R."/>
            <person name="Da Silva C."/>
            <person name="Montanini B."/>
            <person name="Hainaut M."/>
            <person name="Levati E."/>
            <person name="Barry K.W."/>
            <person name="Belfiori B."/>
            <person name="Cichocki N."/>
            <person name="Clum A."/>
            <person name="Dockter R.B."/>
            <person name="Fauchery L."/>
            <person name="Guy J."/>
            <person name="Iotti M."/>
            <person name="Le Tacon F."/>
            <person name="Lindquist E.A."/>
            <person name="Lipzen A."/>
            <person name="Malagnac F."/>
            <person name="Mello A."/>
            <person name="Molinier V."/>
            <person name="Miyauchi S."/>
            <person name="Poulain J."/>
            <person name="Riccioni C."/>
            <person name="Rubini A."/>
            <person name="Sitrit Y."/>
            <person name="Splivallo R."/>
            <person name="Traeger S."/>
            <person name="Wang M."/>
            <person name="Zifcakova L."/>
            <person name="Wipf D."/>
            <person name="Zambonelli A."/>
            <person name="Paolocci F."/>
            <person name="Nowrousian M."/>
            <person name="Ottonello S."/>
            <person name="Baldrian P."/>
            <person name="Spatafora J.W."/>
            <person name="Henrissat B."/>
            <person name="Nagy L.G."/>
            <person name="Aury J.M."/>
            <person name="Wincker P."/>
            <person name="Grigoriev I.V."/>
            <person name="Bonfante P."/>
            <person name="Martin F.M."/>
        </authorList>
    </citation>
    <scope>NUCLEOTIDE SEQUENCE [LARGE SCALE GENOMIC DNA]</scope>
    <source>
        <strain evidence="3 4">120613-1</strain>
    </source>
</reference>
<feature type="transmembrane region" description="Helical" evidence="2">
    <location>
        <begin position="64"/>
        <end position="84"/>
    </location>
</feature>
<proteinExistence type="predicted"/>
<organism evidence="3 4">
    <name type="scientific">Choiromyces venosus 120613-1</name>
    <dbReference type="NCBI Taxonomy" id="1336337"/>
    <lineage>
        <taxon>Eukaryota</taxon>
        <taxon>Fungi</taxon>
        <taxon>Dikarya</taxon>
        <taxon>Ascomycota</taxon>
        <taxon>Pezizomycotina</taxon>
        <taxon>Pezizomycetes</taxon>
        <taxon>Pezizales</taxon>
        <taxon>Tuberaceae</taxon>
        <taxon>Choiromyces</taxon>
    </lineage>
</organism>
<keyword evidence="4" id="KW-1185">Reference proteome</keyword>
<dbReference type="EMBL" id="ML120427">
    <property type="protein sequence ID" value="RPA95309.1"/>
    <property type="molecule type" value="Genomic_DNA"/>
</dbReference>
<feature type="region of interest" description="Disordered" evidence="1">
    <location>
        <begin position="9"/>
        <end position="49"/>
    </location>
</feature>
<keyword evidence="2" id="KW-0812">Transmembrane</keyword>
<evidence type="ECO:0000313" key="4">
    <source>
        <dbReference type="Proteomes" id="UP000276215"/>
    </source>
</evidence>
<protein>
    <submittedName>
        <fullName evidence="3">Uncharacterized protein</fullName>
    </submittedName>
</protein>
<gene>
    <name evidence="3" type="ORF">L873DRAFT_1324042</name>
</gene>
<evidence type="ECO:0000256" key="1">
    <source>
        <dbReference type="SAM" id="MobiDB-lite"/>
    </source>
</evidence>
<evidence type="ECO:0000256" key="2">
    <source>
        <dbReference type="SAM" id="Phobius"/>
    </source>
</evidence>
<sequence>MVMGGCKVLPRTGRKEKKKSGLSLNKPLVRSNHRNSSEPQPLRTSMASNRTEISESAVNLSRLMYYWIIICLFIYYEFGVLGCLL</sequence>
<dbReference type="AlphaFoldDB" id="A0A3N4JAK5"/>
<evidence type="ECO:0000313" key="3">
    <source>
        <dbReference type="EMBL" id="RPA95309.1"/>
    </source>
</evidence>
<keyword evidence="2" id="KW-1133">Transmembrane helix</keyword>